<gene>
    <name evidence="2" type="ORF">BN2614_LOCUS2</name>
</gene>
<evidence type="ECO:0000313" key="3">
    <source>
        <dbReference type="Proteomes" id="UP000269945"/>
    </source>
</evidence>
<protein>
    <recommendedName>
        <fullName evidence="1">RFX1-4/6/8-like BCD domain-containing protein</fullName>
    </recommendedName>
</protein>
<keyword evidence="3" id="KW-1185">Reference proteome</keyword>
<evidence type="ECO:0000259" key="1">
    <source>
        <dbReference type="Pfam" id="PF25340"/>
    </source>
</evidence>
<dbReference type="AlphaFoldDB" id="A0A9X9MDF9"/>
<organism evidence="2 3">
    <name type="scientific">Gulo gulo</name>
    <name type="common">Wolverine</name>
    <name type="synonym">Gluton</name>
    <dbReference type="NCBI Taxonomy" id="48420"/>
    <lineage>
        <taxon>Eukaryota</taxon>
        <taxon>Metazoa</taxon>
        <taxon>Chordata</taxon>
        <taxon>Craniata</taxon>
        <taxon>Vertebrata</taxon>
        <taxon>Euteleostomi</taxon>
        <taxon>Mammalia</taxon>
        <taxon>Eutheria</taxon>
        <taxon>Laurasiatheria</taxon>
        <taxon>Carnivora</taxon>
        <taxon>Caniformia</taxon>
        <taxon>Musteloidea</taxon>
        <taxon>Mustelidae</taxon>
        <taxon>Guloninae</taxon>
        <taxon>Gulo</taxon>
    </lineage>
</organism>
<name>A0A9X9MDF9_GULGU</name>
<accession>A0A9X9MDF9</accession>
<dbReference type="Proteomes" id="UP000269945">
    <property type="component" value="Unassembled WGS sequence"/>
</dbReference>
<dbReference type="InterPro" id="IPR057321">
    <property type="entry name" value="RFX1-4/6/8-like_BCD"/>
</dbReference>
<dbReference type="Pfam" id="PF25340">
    <property type="entry name" value="BCD_RFX"/>
    <property type="match status" value="1"/>
</dbReference>
<evidence type="ECO:0000313" key="2">
    <source>
        <dbReference type="EMBL" id="VCX42878.1"/>
    </source>
</evidence>
<reference evidence="2 3" key="1">
    <citation type="submission" date="2018-10" db="EMBL/GenBank/DDBJ databases">
        <authorList>
            <person name="Ekblom R."/>
            <person name="Jareborg N."/>
        </authorList>
    </citation>
    <scope>NUCLEOTIDE SEQUENCE [LARGE SCALE GENOMIC DNA]</scope>
    <source>
        <tissue evidence="2">Muscle</tissue>
    </source>
</reference>
<proteinExistence type="predicted"/>
<feature type="non-terminal residue" evidence="2">
    <location>
        <position position="1"/>
    </location>
</feature>
<dbReference type="EMBL" id="CYRY02047015">
    <property type="protein sequence ID" value="VCX42878.1"/>
    <property type="molecule type" value="Genomic_DNA"/>
</dbReference>
<feature type="domain" description="RFX1-4/6/8-like BCD" evidence="1">
    <location>
        <begin position="2"/>
        <end position="43"/>
    </location>
</feature>
<comment type="caution">
    <text evidence="2">The sequence shown here is derived from an EMBL/GenBank/DDBJ whole genome shotgun (WGS) entry which is preliminary data.</text>
</comment>
<sequence length="43" mass="5067">MLMTLPDVCQLFKCYDVQLYKGIEDVLLHDFLEDVSIQYLKSV</sequence>